<dbReference type="InParanoid" id="K9TL03"/>
<dbReference type="HOGENOM" id="CLU_1871084_0_0_3"/>
<dbReference type="OrthoDB" id="486369at2"/>
<accession>K9TL03</accession>
<gene>
    <name evidence="1" type="ORF">Oscil6304_3659</name>
</gene>
<name>K9TL03_9CYAN</name>
<dbReference type="KEGG" id="oac:Oscil6304_3659"/>
<keyword evidence="2" id="KW-1185">Reference proteome</keyword>
<evidence type="ECO:0000313" key="1">
    <source>
        <dbReference type="EMBL" id="AFY83220.1"/>
    </source>
</evidence>
<dbReference type="AlphaFoldDB" id="K9TL03"/>
<dbReference type="EMBL" id="CP003607">
    <property type="protein sequence ID" value="AFY83220.1"/>
    <property type="molecule type" value="Genomic_DNA"/>
</dbReference>
<sequence>MPKSNPQPSFSLHKLKELQIRLDRDKDLGKFWNYYMDRFIDHPQFLDFGGPVEHRFLQEVIPMITQKLFKQDPHNLFLIKIPEYEFIHGSFFVGNEIGGLIYFEKKLKGVAAISDPNQSGMVQYSRFTGYPVDNNNN</sequence>
<protein>
    <submittedName>
        <fullName evidence="1">Uncharacterized protein</fullName>
    </submittedName>
</protein>
<proteinExistence type="predicted"/>
<evidence type="ECO:0000313" key="2">
    <source>
        <dbReference type="Proteomes" id="UP000010367"/>
    </source>
</evidence>
<reference evidence="1 2" key="1">
    <citation type="submission" date="2012-06" db="EMBL/GenBank/DDBJ databases">
        <title>Finished chromosome of genome of Oscillatoria acuminata PCC 6304.</title>
        <authorList>
            <consortium name="US DOE Joint Genome Institute"/>
            <person name="Gugger M."/>
            <person name="Coursin T."/>
            <person name="Rippka R."/>
            <person name="Tandeau De Marsac N."/>
            <person name="Huntemann M."/>
            <person name="Wei C.-L."/>
            <person name="Han J."/>
            <person name="Detter J.C."/>
            <person name="Han C."/>
            <person name="Tapia R."/>
            <person name="Davenport K."/>
            <person name="Daligault H."/>
            <person name="Erkkila T."/>
            <person name="Gu W."/>
            <person name="Munk A.C.C."/>
            <person name="Teshima H."/>
            <person name="Xu Y."/>
            <person name="Chain P."/>
            <person name="Chen A."/>
            <person name="Krypides N."/>
            <person name="Mavromatis K."/>
            <person name="Markowitz V."/>
            <person name="Szeto E."/>
            <person name="Ivanova N."/>
            <person name="Mikhailova N."/>
            <person name="Ovchinnikova G."/>
            <person name="Pagani I."/>
            <person name="Pati A."/>
            <person name="Goodwin L."/>
            <person name="Peters L."/>
            <person name="Pitluck S."/>
            <person name="Woyke T."/>
            <person name="Kerfeld C."/>
        </authorList>
    </citation>
    <scope>NUCLEOTIDE SEQUENCE [LARGE SCALE GENOMIC DNA]</scope>
    <source>
        <strain evidence="1 2">PCC 6304</strain>
    </source>
</reference>
<dbReference type="RefSeq" id="WP_015149847.1">
    <property type="nucleotide sequence ID" value="NC_019693.1"/>
</dbReference>
<dbReference type="eggNOG" id="ENOG50339VP">
    <property type="taxonomic scope" value="Bacteria"/>
</dbReference>
<organism evidence="1 2">
    <name type="scientific">Oscillatoria acuminata PCC 6304</name>
    <dbReference type="NCBI Taxonomy" id="56110"/>
    <lineage>
        <taxon>Bacteria</taxon>
        <taxon>Bacillati</taxon>
        <taxon>Cyanobacteriota</taxon>
        <taxon>Cyanophyceae</taxon>
        <taxon>Oscillatoriophycideae</taxon>
        <taxon>Oscillatoriales</taxon>
        <taxon>Oscillatoriaceae</taxon>
        <taxon>Oscillatoria</taxon>
    </lineage>
</organism>
<dbReference type="Proteomes" id="UP000010367">
    <property type="component" value="Chromosome"/>
</dbReference>